<dbReference type="Proteomes" id="UP001066276">
    <property type="component" value="Chromosome 3_2"/>
</dbReference>
<organism evidence="1 2">
    <name type="scientific">Pleurodeles waltl</name>
    <name type="common">Iberian ribbed newt</name>
    <dbReference type="NCBI Taxonomy" id="8319"/>
    <lineage>
        <taxon>Eukaryota</taxon>
        <taxon>Metazoa</taxon>
        <taxon>Chordata</taxon>
        <taxon>Craniata</taxon>
        <taxon>Vertebrata</taxon>
        <taxon>Euteleostomi</taxon>
        <taxon>Amphibia</taxon>
        <taxon>Batrachia</taxon>
        <taxon>Caudata</taxon>
        <taxon>Salamandroidea</taxon>
        <taxon>Salamandridae</taxon>
        <taxon>Pleurodelinae</taxon>
        <taxon>Pleurodeles</taxon>
    </lineage>
</organism>
<dbReference type="EMBL" id="JANPWB010000006">
    <property type="protein sequence ID" value="KAJ1182232.1"/>
    <property type="molecule type" value="Genomic_DNA"/>
</dbReference>
<evidence type="ECO:0000313" key="2">
    <source>
        <dbReference type="Proteomes" id="UP001066276"/>
    </source>
</evidence>
<keyword evidence="2" id="KW-1185">Reference proteome</keyword>
<evidence type="ECO:0000313" key="1">
    <source>
        <dbReference type="EMBL" id="KAJ1182232.1"/>
    </source>
</evidence>
<proteinExistence type="predicted"/>
<protein>
    <submittedName>
        <fullName evidence="1">Uncharacterized protein</fullName>
    </submittedName>
</protein>
<reference evidence="1" key="1">
    <citation type="journal article" date="2022" name="bioRxiv">
        <title>Sequencing and chromosome-scale assembly of the giantPleurodeles waltlgenome.</title>
        <authorList>
            <person name="Brown T."/>
            <person name="Elewa A."/>
            <person name="Iarovenko S."/>
            <person name="Subramanian E."/>
            <person name="Araus A.J."/>
            <person name="Petzold A."/>
            <person name="Susuki M."/>
            <person name="Suzuki K.-i.T."/>
            <person name="Hayashi T."/>
            <person name="Toyoda A."/>
            <person name="Oliveira C."/>
            <person name="Osipova E."/>
            <person name="Leigh N.D."/>
            <person name="Simon A."/>
            <person name="Yun M.H."/>
        </authorList>
    </citation>
    <scope>NUCLEOTIDE SEQUENCE</scope>
    <source>
        <strain evidence="1">20211129_DDA</strain>
        <tissue evidence="1">Liver</tissue>
    </source>
</reference>
<accession>A0AAV7U000</accession>
<gene>
    <name evidence="1" type="ORF">NDU88_007426</name>
</gene>
<comment type="caution">
    <text evidence="1">The sequence shown here is derived from an EMBL/GenBank/DDBJ whole genome shotgun (WGS) entry which is preliminary data.</text>
</comment>
<sequence length="154" mass="16960">MAGLCSSNIPADASRRESPRSQAALRRWEWQLVPGVCLLCALGVFCVPLVCERLRSPFPSRGAGRVEPRDPDAEALHLRAGWRSSEMKNTKMRPGAPMLSEFKKKRADVPVSQIRTSNSEHCRTMPLELFNLATRGPVKVLGAEQTPPPGPAFL</sequence>
<dbReference type="AlphaFoldDB" id="A0AAV7U000"/>
<name>A0AAV7U000_PLEWA</name>